<proteinExistence type="evidence at transcript level"/>
<reference evidence="1" key="1">
    <citation type="submission" date="2008-12" db="EMBL/GenBank/DDBJ databases">
        <authorList>
            <person name="Zhang H."/>
            <person name="Lin S."/>
        </authorList>
    </citation>
    <scope>NUCLEOTIDE SEQUENCE</scope>
    <source>
        <strain evidence="1">CCMP1831</strain>
    </source>
</reference>
<name>E8Z649_PFIPI</name>
<protein>
    <submittedName>
        <fullName evidence="1">Uncharacterized protein</fullName>
    </submittedName>
</protein>
<organism evidence="1">
    <name type="scientific">Pfiesteria piscicida</name>
    <name type="common">Phantom dinoflagellate</name>
    <dbReference type="NCBI Taxonomy" id="71001"/>
    <lineage>
        <taxon>Eukaryota</taxon>
        <taxon>Sar</taxon>
        <taxon>Alveolata</taxon>
        <taxon>Dinophyceae</taxon>
        <taxon>Peridiniales</taxon>
        <taxon>Pfiesteriaceae</taxon>
        <taxon>Pfiesteria</taxon>
    </lineage>
</organism>
<accession>E8Z649</accession>
<reference evidence="1" key="2">
    <citation type="book" date="2010" name="PROCEEDINGS OF 13TH INTERNATIONAL CONFERENCE ON HARMFUL ALGAE" publisher="International Society For The Study of Harmful Algae" city="Hong Kong, China">
        <title>Dinoflagellate meta-transcriptomics enabled by spliced leader.</title>
        <editorList>
            <person name="Unknown A."/>
        </editorList>
        <authorList>
            <person name="Lin S."/>
            <person name="Zhang H."/>
        </authorList>
    </citation>
    <scope>NUCLEOTIDE SEQUENCE</scope>
    <source>
        <strain evidence="1">CCMP1831</strain>
    </source>
</reference>
<feature type="non-terminal residue" evidence="1">
    <location>
        <position position="1"/>
    </location>
</feature>
<dbReference type="EMBL" id="FJ599874">
    <property type="protein sequence ID" value="ACU44929.1"/>
    <property type="molecule type" value="mRNA"/>
</dbReference>
<evidence type="ECO:0000313" key="1">
    <source>
        <dbReference type="EMBL" id="ACU44929.1"/>
    </source>
</evidence>
<dbReference type="AlphaFoldDB" id="E8Z649"/>
<sequence length="62" mass="6949">ESSLNAEALEFQTTPRSMMAKAFEVPEDRVATFTVTLQLTEEEACMTPTELQTSIRATLPER</sequence>